<comment type="caution">
    <text evidence="2">The sequence shown here is derived from an EMBL/GenBank/DDBJ whole genome shotgun (WGS) entry which is preliminary data.</text>
</comment>
<sequence>MPGITRPVRVRTPDNIDVDALSHEELEALLDEVDATNGPLLKNKRFALPAPYDTPNLVDECGLDDGTKSRTIVGITEMPEDLLTDDDTVSSLDGEEYDDSQSSEAPSPSVVQDDEPDMFDRMTDKELDEYLASRAPLMTKREYILNGPTKAELSALGTDETWDPDTGKITKKCPPADSYYGTAQRPVQDPVPDHVAARLVAETWHGSTCLAYEAELARDLLKRFDRLPRPALAIAYNVLCAHNATARSADTPRDTAPELLLIAALALAMVYTEDYPPDNECYSRFCNHKWSAEQIDRATIGLFSSMAWTLAPYATPDAVGTAMGKLFPPVASGSCENASESVLSLLEETGIDQVIFLGTACEQHWAHAKPHAGETGSSATASLESSPASHDTHG</sequence>
<protein>
    <submittedName>
        <fullName evidence="2">Uncharacterized protein</fullName>
    </submittedName>
</protein>
<dbReference type="OrthoDB" id="10366048at2759"/>
<reference evidence="2 3" key="2">
    <citation type="journal article" date="2021" name="Curr. Genet.">
        <title>Genetic response to nitrogen starvation in the aggressive Eucalyptus foliar pathogen Teratosphaeria destructans.</title>
        <authorList>
            <person name="Havenga M."/>
            <person name="Wingfield B.D."/>
            <person name="Wingfield M.J."/>
            <person name="Dreyer L.L."/>
            <person name="Roets F."/>
            <person name="Aylward J."/>
        </authorList>
    </citation>
    <scope>NUCLEOTIDE SEQUENCE [LARGE SCALE GENOMIC DNA]</scope>
    <source>
        <strain evidence="2">CMW44962</strain>
    </source>
</reference>
<dbReference type="Proteomes" id="UP001138500">
    <property type="component" value="Unassembled WGS sequence"/>
</dbReference>
<organism evidence="2 3">
    <name type="scientific">Teratosphaeria destructans</name>
    <dbReference type="NCBI Taxonomy" id="418781"/>
    <lineage>
        <taxon>Eukaryota</taxon>
        <taxon>Fungi</taxon>
        <taxon>Dikarya</taxon>
        <taxon>Ascomycota</taxon>
        <taxon>Pezizomycotina</taxon>
        <taxon>Dothideomycetes</taxon>
        <taxon>Dothideomycetidae</taxon>
        <taxon>Mycosphaerellales</taxon>
        <taxon>Teratosphaeriaceae</taxon>
        <taxon>Teratosphaeria</taxon>
    </lineage>
</organism>
<proteinExistence type="predicted"/>
<name>A0A9W7VYG4_9PEZI</name>
<dbReference type="AlphaFoldDB" id="A0A9W7VYG4"/>
<keyword evidence="3" id="KW-1185">Reference proteome</keyword>
<gene>
    <name evidence="2" type="ORF">Tdes44962_MAKER00979</name>
</gene>
<evidence type="ECO:0000313" key="3">
    <source>
        <dbReference type="Proteomes" id="UP001138500"/>
    </source>
</evidence>
<feature type="region of interest" description="Disordered" evidence="1">
    <location>
        <begin position="368"/>
        <end position="394"/>
    </location>
</feature>
<dbReference type="EMBL" id="RIBY02002422">
    <property type="protein sequence ID" value="KAH9815731.1"/>
    <property type="molecule type" value="Genomic_DNA"/>
</dbReference>
<evidence type="ECO:0000313" key="2">
    <source>
        <dbReference type="EMBL" id="KAH9815731.1"/>
    </source>
</evidence>
<reference evidence="2 3" key="1">
    <citation type="journal article" date="2018" name="IMA Fungus">
        <title>IMA Genome-F 10: Nine draft genome sequences of Claviceps purpurea s.lat., including C. arundinis, C. humidiphila, and C. cf. spartinae, pseudomolecules for the pitch canker pathogen Fusarium circinatum, draft genome of Davidsoniella eucalypti, Grosmannia galeiformis, Quambalaria eucalypti, and Teratosphaeria destructans.</title>
        <authorList>
            <person name="Wingfield B.D."/>
            <person name="Liu M."/>
            <person name="Nguyen H.D."/>
            <person name="Lane F.A."/>
            <person name="Morgan S.W."/>
            <person name="De Vos L."/>
            <person name="Wilken P.M."/>
            <person name="Duong T.A."/>
            <person name="Aylward J."/>
            <person name="Coetzee M.P."/>
            <person name="Dadej K."/>
            <person name="De Beer Z.W."/>
            <person name="Findlay W."/>
            <person name="Havenga M."/>
            <person name="Kolarik M."/>
            <person name="Menzies J.G."/>
            <person name="Naidoo K."/>
            <person name="Pochopski O."/>
            <person name="Shoukouhi P."/>
            <person name="Santana Q.C."/>
            <person name="Seifert K.A."/>
            <person name="Soal N."/>
            <person name="Steenkamp E.T."/>
            <person name="Tatham C.T."/>
            <person name="van der Nest M.A."/>
            <person name="Wingfield M.J."/>
        </authorList>
    </citation>
    <scope>NUCLEOTIDE SEQUENCE [LARGE SCALE GENOMIC DNA]</scope>
    <source>
        <strain evidence="2">CMW44962</strain>
    </source>
</reference>
<accession>A0A9W7VYG4</accession>
<feature type="compositionally biased region" description="Polar residues" evidence="1">
    <location>
        <begin position="375"/>
        <end position="394"/>
    </location>
</feature>
<feature type="region of interest" description="Disordered" evidence="1">
    <location>
        <begin position="80"/>
        <end position="116"/>
    </location>
</feature>
<evidence type="ECO:0000256" key="1">
    <source>
        <dbReference type="SAM" id="MobiDB-lite"/>
    </source>
</evidence>
<feature type="compositionally biased region" description="Acidic residues" evidence="1">
    <location>
        <begin position="80"/>
        <end position="101"/>
    </location>
</feature>